<dbReference type="RefSeq" id="WP_278012757.1">
    <property type="nucleotide sequence ID" value="NZ_CP121208.1"/>
</dbReference>
<evidence type="ECO:0000256" key="1">
    <source>
        <dbReference type="SAM" id="Phobius"/>
    </source>
</evidence>
<keyword evidence="3" id="KW-1185">Reference proteome</keyword>
<feature type="transmembrane region" description="Helical" evidence="1">
    <location>
        <begin position="673"/>
        <end position="693"/>
    </location>
</feature>
<keyword evidence="1" id="KW-0472">Membrane</keyword>
<feature type="transmembrane region" description="Helical" evidence="1">
    <location>
        <begin position="699"/>
        <end position="719"/>
    </location>
</feature>
<keyword evidence="1" id="KW-1133">Transmembrane helix</keyword>
<accession>A0ABY8FXY9</accession>
<sequence>MKRFLKLTLSLLIALAGVLVGLSSTLSFGDEYMRVIAGYPATNTVLNLSAISDDGLVGKAVRVAQGEVEKNGGVIVRRDPLVSRINGQTEGYRFGFGGKLSNAPAQAELEFGGVKIFSQENLAALSKSQQKSTLGLDQVQAEVIADIPSIDFSSRAVGMHLDELITRSGTARGAYYVIGLTPSRFDKISDKIAGIVATPKAQITAITSGESATEGVFLPIIRAFLAIDLIMISMMFLVGIYQSMKQMGIYLLLGLTKREFLTTMWRFSLIGAGIGVASIGVIEVWERWEFSINTQTVIDISANIGLYIVSLLIACVPTILAASAIHPVNAIRNRVSQRVIVGAIAVLFILTSGASITGLHFIDGPMIQIAKIQEIRSQWQPVEQTRILHEDRPGTNQLSSNGASEGKQREYFNWYASIEDKPGVQLINTFDFNAQTIKQWREDFSYENLPIEPFWYFAASPNYLRSTHFDVPKTDEELARSGVRVYYIPESYSREQQKAIRGWLTENDKDRLDSPIVTKFTKNPRFEFRTYIPREKFFTWNAQAPQNSTVSDPVIYLATTENMTYFENESLGATGLEDSYIKLDAQAAEKYANERYLSQYHLEDNAPQFIPVSDFLAGLHKSFVRLLQLFGTVIALGALIETILLVGLVQLYGKAHAQCVAVMRLLGYPLIRIFWAPFALVFATTVIGTLIGIPLKSDGILCITPILGAIQIVVLFAVARRTATTHISHILKAN</sequence>
<dbReference type="Proteomes" id="UP001215216">
    <property type="component" value="Chromosome"/>
</dbReference>
<feature type="transmembrane region" description="Helical" evidence="1">
    <location>
        <begin position="339"/>
        <end position="362"/>
    </location>
</feature>
<organism evidence="2 3">
    <name type="scientific">Arcanobacterium canis</name>
    <dbReference type="NCBI Taxonomy" id="999183"/>
    <lineage>
        <taxon>Bacteria</taxon>
        <taxon>Bacillati</taxon>
        <taxon>Actinomycetota</taxon>
        <taxon>Actinomycetes</taxon>
        <taxon>Actinomycetales</taxon>
        <taxon>Actinomycetaceae</taxon>
        <taxon>Arcanobacterium</taxon>
    </lineage>
</organism>
<feature type="transmembrane region" description="Helical" evidence="1">
    <location>
        <begin position="629"/>
        <end position="652"/>
    </location>
</feature>
<keyword evidence="1" id="KW-0812">Transmembrane</keyword>
<name>A0ABY8FXY9_9ACTO</name>
<feature type="transmembrane region" description="Helical" evidence="1">
    <location>
        <begin position="304"/>
        <end position="327"/>
    </location>
</feature>
<reference evidence="2 3" key="1">
    <citation type="submission" date="2023-03" db="EMBL/GenBank/DDBJ databases">
        <title>Complete genome of Arcanobacterium canis strain DSM 25104 isolated in 2010 from a canine otitis externa in Germany.</title>
        <authorList>
            <person name="Borowiak M."/>
            <person name="Kreitlow A."/>
            <person name="Malorny B."/>
            <person name="Laemmler C."/>
            <person name="Prenger-Berninghoff E."/>
            <person name="Ploetz M."/>
            <person name="Abdulmawjood A."/>
        </authorList>
    </citation>
    <scope>NUCLEOTIDE SEQUENCE [LARGE SCALE GENOMIC DNA]</scope>
    <source>
        <strain evidence="2 3">DSM 25104</strain>
    </source>
</reference>
<gene>
    <name evidence="2" type="ORF">P7079_08240</name>
</gene>
<dbReference type="EMBL" id="CP121208">
    <property type="protein sequence ID" value="WFM83362.1"/>
    <property type="molecule type" value="Genomic_DNA"/>
</dbReference>
<feature type="transmembrane region" description="Helical" evidence="1">
    <location>
        <begin position="263"/>
        <end position="284"/>
    </location>
</feature>
<evidence type="ECO:0000313" key="3">
    <source>
        <dbReference type="Proteomes" id="UP001215216"/>
    </source>
</evidence>
<protein>
    <submittedName>
        <fullName evidence="2">Uncharacterized protein</fullName>
    </submittedName>
</protein>
<proteinExistence type="predicted"/>
<feature type="transmembrane region" description="Helical" evidence="1">
    <location>
        <begin position="220"/>
        <end position="242"/>
    </location>
</feature>
<evidence type="ECO:0000313" key="2">
    <source>
        <dbReference type="EMBL" id="WFM83362.1"/>
    </source>
</evidence>